<keyword evidence="1" id="KW-0812">Transmembrane</keyword>
<proteinExistence type="predicted"/>
<comment type="caution">
    <text evidence="2">The sequence shown here is derived from an EMBL/GenBank/DDBJ whole genome shotgun (WGS) entry which is preliminary data.</text>
</comment>
<keyword evidence="1" id="KW-1133">Transmembrane helix</keyword>
<evidence type="ECO:0000256" key="1">
    <source>
        <dbReference type="SAM" id="Phobius"/>
    </source>
</evidence>
<name>A0AAN9JB48_CLITE</name>
<dbReference type="AlphaFoldDB" id="A0AAN9JB48"/>
<protein>
    <submittedName>
        <fullName evidence="2">Uncharacterized protein</fullName>
    </submittedName>
</protein>
<feature type="transmembrane region" description="Helical" evidence="1">
    <location>
        <begin position="6"/>
        <end position="29"/>
    </location>
</feature>
<keyword evidence="1" id="KW-0472">Membrane</keyword>
<accession>A0AAN9JB48</accession>
<evidence type="ECO:0000313" key="3">
    <source>
        <dbReference type="Proteomes" id="UP001359559"/>
    </source>
</evidence>
<gene>
    <name evidence="2" type="ORF">RJT34_17427</name>
</gene>
<evidence type="ECO:0000313" key="2">
    <source>
        <dbReference type="EMBL" id="KAK7294538.1"/>
    </source>
</evidence>
<dbReference type="EMBL" id="JAYKXN010000004">
    <property type="protein sequence ID" value="KAK7294538.1"/>
    <property type="molecule type" value="Genomic_DNA"/>
</dbReference>
<sequence length="89" mass="10410">MDKLTLQHSIAIPLQRICILFSLSLPLYLSRLCISQRRRFATLSFALSVFCSQKGQISLRRFRNHFSFYRFVAFCVESNWDSKKSDLSA</sequence>
<reference evidence="2 3" key="1">
    <citation type="submission" date="2024-01" db="EMBL/GenBank/DDBJ databases">
        <title>The genomes of 5 underutilized Papilionoideae crops provide insights into root nodulation and disease resistance.</title>
        <authorList>
            <person name="Yuan L."/>
        </authorList>
    </citation>
    <scope>NUCLEOTIDE SEQUENCE [LARGE SCALE GENOMIC DNA]</scope>
    <source>
        <strain evidence="2">LY-2023</strain>
        <tissue evidence="2">Leaf</tissue>
    </source>
</reference>
<organism evidence="2 3">
    <name type="scientific">Clitoria ternatea</name>
    <name type="common">Butterfly pea</name>
    <dbReference type="NCBI Taxonomy" id="43366"/>
    <lineage>
        <taxon>Eukaryota</taxon>
        <taxon>Viridiplantae</taxon>
        <taxon>Streptophyta</taxon>
        <taxon>Embryophyta</taxon>
        <taxon>Tracheophyta</taxon>
        <taxon>Spermatophyta</taxon>
        <taxon>Magnoliopsida</taxon>
        <taxon>eudicotyledons</taxon>
        <taxon>Gunneridae</taxon>
        <taxon>Pentapetalae</taxon>
        <taxon>rosids</taxon>
        <taxon>fabids</taxon>
        <taxon>Fabales</taxon>
        <taxon>Fabaceae</taxon>
        <taxon>Papilionoideae</taxon>
        <taxon>50 kb inversion clade</taxon>
        <taxon>NPAAA clade</taxon>
        <taxon>indigoferoid/millettioid clade</taxon>
        <taxon>Phaseoleae</taxon>
        <taxon>Clitoria</taxon>
    </lineage>
</organism>
<keyword evidence="3" id="KW-1185">Reference proteome</keyword>
<dbReference type="Proteomes" id="UP001359559">
    <property type="component" value="Unassembled WGS sequence"/>
</dbReference>